<keyword evidence="3" id="KW-1185">Reference proteome</keyword>
<feature type="transmembrane region" description="Helical" evidence="1">
    <location>
        <begin position="105"/>
        <end position="123"/>
    </location>
</feature>
<sequence>MNNEFANENPKKDLGFILSLAALLLFTLMGVGIDYDEFLQKDEINIPDFYFLLIFFVDFLMIVGLVLIYFYRKIGIYLFPIAVVLHFMMHNYYLSTFLYTDVTNLFLYISVGLLAIIPKWQFFK</sequence>
<dbReference type="AlphaFoldDB" id="A0A246BBJ0"/>
<feature type="transmembrane region" description="Helical" evidence="1">
    <location>
        <begin position="76"/>
        <end position="93"/>
    </location>
</feature>
<comment type="caution">
    <text evidence="2">The sequence shown here is derived from an EMBL/GenBank/DDBJ whole genome shotgun (WGS) entry which is preliminary data.</text>
</comment>
<keyword evidence="1" id="KW-0472">Membrane</keyword>
<dbReference type="EMBL" id="JASZ02000003">
    <property type="protein sequence ID" value="OWK99052.1"/>
    <property type="molecule type" value="Genomic_DNA"/>
</dbReference>
<proteinExistence type="predicted"/>
<feature type="transmembrane region" description="Helical" evidence="1">
    <location>
        <begin position="49"/>
        <end position="69"/>
    </location>
</feature>
<protein>
    <recommendedName>
        <fullName evidence="4">DoxX family protein</fullName>
    </recommendedName>
</protein>
<accession>A0A246BBJ0</accession>
<reference evidence="2 3" key="1">
    <citation type="submission" date="2017-05" db="EMBL/GenBank/DDBJ databases">
        <title>Genome of Chryseobacterium haifense.</title>
        <authorList>
            <person name="Newman J.D."/>
        </authorList>
    </citation>
    <scope>NUCLEOTIDE SEQUENCE [LARGE SCALE GENOMIC DNA]</scope>
    <source>
        <strain evidence="2 3">DSM 19056</strain>
    </source>
</reference>
<evidence type="ECO:0008006" key="4">
    <source>
        <dbReference type="Google" id="ProtNLM"/>
    </source>
</evidence>
<keyword evidence="1" id="KW-0812">Transmembrane</keyword>
<organism evidence="2 3">
    <name type="scientific">Kaistella haifensis DSM 19056</name>
    <dbReference type="NCBI Taxonomy" id="1450526"/>
    <lineage>
        <taxon>Bacteria</taxon>
        <taxon>Pseudomonadati</taxon>
        <taxon>Bacteroidota</taxon>
        <taxon>Flavobacteriia</taxon>
        <taxon>Flavobacteriales</taxon>
        <taxon>Weeksellaceae</taxon>
        <taxon>Chryseobacterium group</taxon>
        <taxon>Kaistella</taxon>
    </lineage>
</organism>
<keyword evidence="1" id="KW-1133">Transmembrane helix</keyword>
<dbReference type="Proteomes" id="UP000197587">
    <property type="component" value="Unassembled WGS sequence"/>
</dbReference>
<evidence type="ECO:0000313" key="2">
    <source>
        <dbReference type="EMBL" id="OWK99052.1"/>
    </source>
</evidence>
<name>A0A246BBJ0_9FLAO</name>
<evidence type="ECO:0000256" key="1">
    <source>
        <dbReference type="SAM" id="Phobius"/>
    </source>
</evidence>
<evidence type="ECO:0000313" key="3">
    <source>
        <dbReference type="Proteomes" id="UP000197587"/>
    </source>
</evidence>
<dbReference type="RefSeq" id="WP_031502164.1">
    <property type="nucleotide sequence ID" value="NZ_JASZ02000003.1"/>
</dbReference>
<gene>
    <name evidence="2" type="ORF">AP75_02740</name>
</gene>
<feature type="transmembrane region" description="Helical" evidence="1">
    <location>
        <begin position="14"/>
        <end position="33"/>
    </location>
</feature>